<sequence length="203" mass="22214">MDLLAAWPLPGDRALGAQLVASYAHPERRYHDGRHLEEVLDRIHELALAGEEFDKLAVLLAAWFHDSVYDAQPDAEKRSAAWAAEALPTLVDPGLVDEVVRLVLVTEHHRPAPDDRNGCALSDADLAILASDPERYAEYAASVREEWAHVADADFAAGRSAILRELLAAPYLFQTAHARASWEAPARANVEGELVALEALASR</sequence>
<dbReference type="EMBL" id="WSEK01000004">
    <property type="protein sequence ID" value="MVQ49256.1"/>
    <property type="molecule type" value="Genomic_DNA"/>
</dbReference>
<accession>A0A6L6XRT2</accession>
<protein>
    <recommendedName>
        <fullName evidence="3">Metal-dependent phosphohydrolase</fullName>
    </recommendedName>
</protein>
<evidence type="ECO:0000313" key="2">
    <source>
        <dbReference type="Proteomes" id="UP000473525"/>
    </source>
</evidence>
<reference evidence="1 2" key="1">
    <citation type="submission" date="2019-12" db="EMBL/GenBank/DDBJ databases">
        <authorList>
            <person name="Huq M.A."/>
        </authorList>
    </citation>
    <scope>NUCLEOTIDE SEQUENCE [LARGE SCALE GENOMIC DNA]</scope>
    <source>
        <strain evidence="1 2">MAH-18</strain>
    </source>
</reference>
<dbReference type="PIRSF" id="PIRSF035170">
    <property type="entry name" value="HD_phosphohydro"/>
    <property type="match status" value="1"/>
</dbReference>
<evidence type="ECO:0008006" key="3">
    <source>
        <dbReference type="Google" id="ProtNLM"/>
    </source>
</evidence>
<dbReference type="Gene3D" id="1.10.3210.10">
    <property type="entry name" value="Hypothetical protein af1432"/>
    <property type="match status" value="1"/>
</dbReference>
<dbReference type="PANTHER" id="PTHR21174:SF0">
    <property type="entry name" value="HD PHOSPHOHYDROLASE FAMILY PROTEIN-RELATED"/>
    <property type="match status" value="1"/>
</dbReference>
<dbReference type="SUPFAM" id="SSF109604">
    <property type="entry name" value="HD-domain/PDEase-like"/>
    <property type="match status" value="1"/>
</dbReference>
<gene>
    <name evidence="1" type="ORF">GON03_08680</name>
</gene>
<keyword evidence="2" id="KW-1185">Reference proteome</keyword>
<proteinExistence type="predicted"/>
<comment type="caution">
    <text evidence="1">The sequence shown here is derived from an EMBL/GenBank/DDBJ whole genome shotgun (WGS) entry which is preliminary data.</text>
</comment>
<dbReference type="Proteomes" id="UP000473525">
    <property type="component" value="Unassembled WGS sequence"/>
</dbReference>
<organism evidence="1 2">
    <name type="scientific">Nocardioides agri</name>
    <dbReference type="NCBI Taxonomy" id="2682843"/>
    <lineage>
        <taxon>Bacteria</taxon>
        <taxon>Bacillati</taxon>
        <taxon>Actinomycetota</taxon>
        <taxon>Actinomycetes</taxon>
        <taxon>Propionibacteriales</taxon>
        <taxon>Nocardioidaceae</taxon>
        <taxon>Nocardioides</taxon>
    </lineage>
</organism>
<dbReference type="AlphaFoldDB" id="A0A6L6XRT2"/>
<dbReference type="InterPro" id="IPR009218">
    <property type="entry name" value="HD_phosphohydro"/>
</dbReference>
<name>A0A6L6XRT2_9ACTN</name>
<dbReference type="PANTHER" id="PTHR21174">
    <property type="match status" value="1"/>
</dbReference>
<evidence type="ECO:0000313" key="1">
    <source>
        <dbReference type="EMBL" id="MVQ49256.1"/>
    </source>
</evidence>